<dbReference type="InterPro" id="IPR033746">
    <property type="entry name" value="GGa_phosphorylase"/>
</dbReference>
<dbReference type="Pfam" id="PF00128">
    <property type="entry name" value="Alpha-amylase"/>
    <property type="match status" value="1"/>
</dbReference>
<evidence type="ECO:0000256" key="2">
    <source>
        <dbReference type="ARBA" id="ARBA00022676"/>
    </source>
</evidence>
<keyword evidence="7" id="KW-1185">Reference proteome</keyword>
<dbReference type="InterPro" id="IPR006047">
    <property type="entry name" value="GH13_cat_dom"/>
</dbReference>
<evidence type="ECO:0000313" key="7">
    <source>
        <dbReference type="Proteomes" id="UP000248857"/>
    </source>
</evidence>
<dbReference type="PANTHER" id="PTHR38784:SF1">
    <property type="entry name" value="SUCROSE PHOSPHORYLASE"/>
    <property type="match status" value="1"/>
</dbReference>
<evidence type="ECO:0000259" key="5">
    <source>
        <dbReference type="SMART" id="SM00642"/>
    </source>
</evidence>
<keyword evidence="2 6" id="KW-0328">Glycosyltransferase</keyword>
<evidence type="ECO:0000313" key="6">
    <source>
        <dbReference type="EMBL" id="PZD74487.1"/>
    </source>
</evidence>
<keyword evidence="3 6" id="KW-0808">Transferase</keyword>
<dbReference type="CDD" id="cd11356">
    <property type="entry name" value="AmyAc_Sucrose_phosphorylase-like_1"/>
    <property type="match status" value="1"/>
</dbReference>
<gene>
    <name evidence="6" type="ORF">C1752_00643</name>
</gene>
<dbReference type="GO" id="GO:0016757">
    <property type="term" value="F:glycosyltransferase activity"/>
    <property type="evidence" value="ECO:0007669"/>
    <property type="project" value="UniProtKB-KW"/>
</dbReference>
<evidence type="ECO:0000256" key="3">
    <source>
        <dbReference type="ARBA" id="ARBA00022679"/>
    </source>
</evidence>
<dbReference type="PANTHER" id="PTHR38784">
    <property type="entry name" value="SUCROSE PHOSPHORYLASE"/>
    <property type="match status" value="1"/>
</dbReference>
<reference evidence="6 7" key="1">
    <citation type="journal article" date="2018" name="Sci. Rep.">
        <title>A novel species of the marine cyanobacterium Acaryochloris with a unique pigment content and lifestyle.</title>
        <authorList>
            <person name="Partensky F."/>
            <person name="Six C."/>
            <person name="Ratin M."/>
            <person name="Garczarek L."/>
            <person name="Vaulot D."/>
            <person name="Probert I."/>
            <person name="Calteau A."/>
            <person name="Gourvil P."/>
            <person name="Marie D."/>
            <person name="Grebert T."/>
            <person name="Bouchier C."/>
            <person name="Le Panse S."/>
            <person name="Gachenot M."/>
            <person name="Rodriguez F."/>
            <person name="Garrido J.L."/>
        </authorList>
    </citation>
    <scope>NUCLEOTIDE SEQUENCE [LARGE SCALE GENOMIC DNA]</scope>
    <source>
        <strain evidence="6 7">RCC1774</strain>
    </source>
</reference>
<dbReference type="InterPro" id="IPR045857">
    <property type="entry name" value="O16G_dom_2"/>
</dbReference>
<dbReference type="EC" id="2.4.1.329" evidence="6"/>
<evidence type="ECO:0000256" key="4">
    <source>
        <dbReference type="PIRSR" id="PIRSR003059-2"/>
    </source>
</evidence>
<comment type="caution">
    <text evidence="6">The sequence shown here is derived from an EMBL/GenBank/DDBJ whole genome shotgun (WGS) entry which is preliminary data.</text>
</comment>
<evidence type="ECO:0000256" key="1">
    <source>
        <dbReference type="ARBA" id="ARBA00008452"/>
    </source>
</evidence>
<feature type="binding site" evidence="4">
    <location>
        <position position="178"/>
    </location>
    <ligand>
        <name>substrate</name>
    </ligand>
</feature>
<proteinExistence type="inferred from homology"/>
<sequence length="619" mass="70162">MLTPVLQKYKRPSYGSDYSLKFAILTPMDKVASVAPSERFVLRVKPLVESVYGPLGIDVDGVCDRIQTLLAPHLSNAARDLNPIDRWSQDDVLLITYGDSILRSDQKESPLRTLHDFLSNYLRDVLTGVHILPFFPYSSDDGFAVIDYLQVNPELGDWKDVGRIAEQFDLMTDLVMNHVSSQSQWFQQFKQGQPPGCDYFIAIDPETDVSGVVRPRNTALLCPVETPDGTQHVWATFGHDQIDLNFANPDVLLEFIGIILHYLNTGTKLLRLDAIGYLWKTLGSPCIHLQETHTLIKLIREIVALVKPDASLVTETNVPNRENLSYFGNRNEAHLIYNFSLPPLVVNALLQERSDHLKTWMMSMPPAPLGCAYFNFTASHDGMGMRPTEGLLEAEEYETFLRCMKAFGGEISMRAQADGSESPYEVNISLFDAMKGTAQGEDEWQIPRFLCSQTIMMSLEGIPAFYIHSLLATSNDHEAVQRTGRKRSINRHQWNYDHLLAQLQTPDSAQSLVLRDLSRLIQLRRQQPAFHPNATQYTLHLQPALFGFWRQSIGRDQSIFSIHNLTPRPQVLNLRDINLIGIDPWFDLISDTVIPEGMYEFSLPPYQSAWITNKVQAKA</sequence>
<dbReference type="Gene3D" id="3.20.20.80">
    <property type="entry name" value="Glycosidases"/>
    <property type="match status" value="1"/>
</dbReference>
<dbReference type="InterPro" id="IPR013780">
    <property type="entry name" value="Glyco_hydro_b"/>
</dbReference>
<dbReference type="InterPro" id="IPR016377">
    <property type="entry name" value="Sucrose_GGa_phosphorylase-rel"/>
</dbReference>
<dbReference type="EMBL" id="PQWO01000002">
    <property type="protein sequence ID" value="PZD74487.1"/>
    <property type="molecule type" value="Genomic_DNA"/>
</dbReference>
<protein>
    <submittedName>
        <fullName evidence="6">Sucrose 6(F)-phosphate phosphorylase</fullName>
        <ecNumber evidence="6">2.4.1.329</ecNumber>
    </submittedName>
</protein>
<organism evidence="6 7">
    <name type="scientific">Acaryochloris thomasi RCC1774</name>
    <dbReference type="NCBI Taxonomy" id="1764569"/>
    <lineage>
        <taxon>Bacteria</taxon>
        <taxon>Bacillati</taxon>
        <taxon>Cyanobacteriota</taxon>
        <taxon>Cyanophyceae</taxon>
        <taxon>Acaryochloridales</taxon>
        <taxon>Acaryochloridaceae</taxon>
        <taxon>Acaryochloris</taxon>
        <taxon>Acaryochloris thomasi</taxon>
    </lineage>
</organism>
<feature type="binding site" evidence="4">
    <location>
        <position position="487"/>
    </location>
    <ligand>
        <name>substrate</name>
    </ligand>
</feature>
<dbReference type="GO" id="GO:0005975">
    <property type="term" value="P:carbohydrate metabolic process"/>
    <property type="evidence" value="ECO:0007669"/>
    <property type="project" value="InterPro"/>
</dbReference>
<comment type="similarity">
    <text evidence="1">Belongs to the glycosyl hydrolase 13 family. Sucrose phosphorylase subfamily.</text>
</comment>
<feature type="binding site" evidence="4">
    <location>
        <begin position="380"/>
        <end position="381"/>
    </location>
    <ligand>
        <name>substrate</name>
    </ligand>
</feature>
<dbReference type="Gene3D" id="2.60.40.1180">
    <property type="entry name" value="Golgi alpha-mannosidase II"/>
    <property type="match status" value="1"/>
</dbReference>
<name>A0A2W1K3F8_9CYAN</name>
<dbReference type="AlphaFoldDB" id="A0A2W1K3F8"/>
<feature type="domain" description="Glycosyl hydrolase family 13 catalytic" evidence="5">
    <location>
        <begin position="99"/>
        <end position="524"/>
    </location>
</feature>
<dbReference type="InterPro" id="IPR017853">
    <property type="entry name" value="GH"/>
</dbReference>
<accession>A0A2W1K3F8</accession>
<dbReference type="Gene3D" id="3.90.400.10">
    <property type="entry name" value="Oligo-1,6-glucosidase, Domain 2"/>
    <property type="match status" value="1"/>
</dbReference>
<dbReference type="PIRSF" id="PIRSF003059">
    <property type="entry name" value="Sucrose_phosphorylase"/>
    <property type="match status" value="1"/>
</dbReference>
<dbReference type="Proteomes" id="UP000248857">
    <property type="component" value="Unassembled WGS sequence"/>
</dbReference>
<feature type="binding site" evidence="4">
    <location>
        <begin position="271"/>
        <end position="273"/>
    </location>
    <ligand>
        <name>substrate</name>
    </ligand>
</feature>
<dbReference type="SMART" id="SM00642">
    <property type="entry name" value="Aamy"/>
    <property type="match status" value="1"/>
</dbReference>
<feature type="binding site" evidence="4">
    <location>
        <position position="140"/>
    </location>
    <ligand>
        <name>substrate</name>
    </ligand>
</feature>
<dbReference type="SUPFAM" id="SSF51445">
    <property type="entry name" value="(Trans)glycosidases"/>
    <property type="match status" value="1"/>
</dbReference>